<dbReference type="RefSeq" id="WP_024973400.1">
    <property type="nucleotide sequence ID" value="NZ_JACBXL010000034.1"/>
</dbReference>
<dbReference type="EMBL" id="QGBI01000043">
    <property type="protein sequence ID" value="MBX3893484.1"/>
    <property type="molecule type" value="Genomic_DNA"/>
</dbReference>
<organism evidence="1 2">
    <name type="scientific">Ralstonia pickettii</name>
    <name type="common">Burkholderia pickettii</name>
    <dbReference type="NCBI Taxonomy" id="329"/>
    <lineage>
        <taxon>Bacteria</taxon>
        <taxon>Pseudomonadati</taxon>
        <taxon>Pseudomonadota</taxon>
        <taxon>Betaproteobacteria</taxon>
        <taxon>Burkholderiales</taxon>
        <taxon>Burkholderiaceae</taxon>
        <taxon>Ralstonia</taxon>
    </lineage>
</organism>
<dbReference type="Gene3D" id="2.60.120.620">
    <property type="entry name" value="q2cbj1_9rhob like domain"/>
    <property type="match status" value="1"/>
</dbReference>
<gene>
    <name evidence="1" type="ORF">DEE74_26805</name>
</gene>
<evidence type="ECO:0000313" key="1">
    <source>
        <dbReference type="EMBL" id="MBX3893484.1"/>
    </source>
</evidence>
<name>A0A9Q3LW56_RALPI</name>
<comment type="caution">
    <text evidence="1">The sequence shown here is derived from an EMBL/GenBank/DDBJ whole genome shotgun (WGS) entry which is preliminary data.</text>
</comment>
<protein>
    <recommendedName>
        <fullName evidence="3">Phytanoyl-CoA dioxygenase</fullName>
    </recommendedName>
</protein>
<proteinExistence type="predicted"/>
<dbReference type="AlphaFoldDB" id="A0A9Q3LW56"/>
<accession>A0A9Q3LW56</accession>
<reference evidence="1" key="1">
    <citation type="submission" date="2018-06" db="EMBL/GenBank/DDBJ databases">
        <authorList>
            <person name="O'Rourke A."/>
        </authorList>
    </citation>
    <scope>NUCLEOTIDE SEQUENCE</scope>
    <source>
        <strain evidence="1">132550021-3</strain>
    </source>
</reference>
<evidence type="ECO:0000313" key="2">
    <source>
        <dbReference type="Proteomes" id="UP001199322"/>
    </source>
</evidence>
<sequence length="312" mass="35977">MISRIRVLTKSLMEQPGYTLMRVPARFRFAREAVSRARGVAHGPGLRRYLAERQERLGESVFHGIDRERFVQTLDSDGLAFGLKIPAEMVAQIRQYAEGAPCFADREPAHGFYADQRELAERALGKPILVAQYFNTLQHCSTIHALRHDPLLEWIAARYIGSVPAFVGANLWWTFPVKAREEDRFKHAHLYHRDVDCFRFFKFFFYLTDVEPGDGAHVAVAGSHRRPPLTRRLDGMKIRRYADAEIEQTYDPVAIREICGQAGTGFAENTLCIHKGRTPVRHPRLLLQLQFAMFDYGVMHDRRRQQDLSLLR</sequence>
<dbReference type="SUPFAM" id="SSF51197">
    <property type="entry name" value="Clavaminate synthase-like"/>
    <property type="match status" value="1"/>
</dbReference>
<evidence type="ECO:0008006" key="3">
    <source>
        <dbReference type="Google" id="ProtNLM"/>
    </source>
</evidence>
<dbReference type="Proteomes" id="UP001199322">
    <property type="component" value="Unassembled WGS sequence"/>
</dbReference>